<evidence type="ECO:0000313" key="3">
    <source>
        <dbReference type="Proteomes" id="UP000054770"/>
    </source>
</evidence>
<accession>A0A158L0X9</accession>
<dbReference type="RefSeq" id="WP_087649995.1">
    <property type="nucleotide sequence ID" value="NZ_FCON02000260.1"/>
</dbReference>
<dbReference type="OrthoDB" id="9133481at2"/>
<gene>
    <name evidence="2" type="ORF">AWB68_08249</name>
</gene>
<proteinExistence type="predicted"/>
<feature type="transmembrane region" description="Helical" evidence="1">
    <location>
        <begin position="89"/>
        <end position="114"/>
    </location>
</feature>
<evidence type="ECO:0000256" key="1">
    <source>
        <dbReference type="SAM" id="Phobius"/>
    </source>
</evidence>
<dbReference type="Proteomes" id="UP000054770">
    <property type="component" value="Unassembled WGS sequence"/>
</dbReference>
<keyword evidence="1" id="KW-1133">Transmembrane helix</keyword>
<keyword evidence="1" id="KW-0812">Transmembrane</keyword>
<keyword evidence="1" id="KW-0472">Membrane</keyword>
<organism evidence="2 3">
    <name type="scientific">Caballeronia choica</name>
    <dbReference type="NCBI Taxonomy" id="326476"/>
    <lineage>
        <taxon>Bacteria</taxon>
        <taxon>Pseudomonadati</taxon>
        <taxon>Pseudomonadota</taxon>
        <taxon>Betaproteobacteria</taxon>
        <taxon>Burkholderiales</taxon>
        <taxon>Burkholderiaceae</taxon>
        <taxon>Caballeronia</taxon>
    </lineage>
</organism>
<sequence>MDPHEKQTLSGERETRYRRYEAAGEASIRAELDAASPADAETFAKRAWLFQKEEGRQDEQRKAMFASVAAANDAAQIARDSAEASRRSAFWTMIAALAATAGVLVNAAIALGWLDWLKHAGH</sequence>
<protein>
    <submittedName>
        <fullName evidence="2">Uncharacterized protein</fullName>
    </submittedName>
</protein>
<name>A0A158L0X9_9BURK</name>
<dbReference type="AlphaFoldDB" id="A0A158L0X9"/>
<comment type="caution">
    <text evidence="2">The sequence shown here is derived from an EMBL/GenBank/DDBJ whole genome shotgun (WGS) entry which is preliminary data.</text>
</comment>
<keyword evidence="3" id="KW-1185">Reference proteome</keyword>
<dbReference type="EMBL" id="FCON02000260">
    <property type="protein sequence ID" value="SAL87034.1"/>
    <property type="molecule type" value="Genomic_DNA"/>
</dbReference>
<reference evidence="2" key="1">
    <citation type="submission" date="2016-01" db="EMBL/GenBank/DDBJ databases">
        <authorList>
            <person name="Peeters C."/>
        </authorList>
    </citation>
    <scope>NUCLEOTIDE SEQUENCE [LARGE SCALE GENOMIC DNA]</scope>
    <source>
        <strain evidence="2">LMG 22940</strain>
    </source>
</reference>
<evidence type="ECO:0000313" key="2">
    <source>
        <dbReference type="EMBL" id="SAL87034.1"/>
    </source>
</evidence>